<feature type="transmembrane region" description="Helical" evidence="1">
    <location>
        <begin position="30"/>
        <end position="48"/>
    </location>
</feature>
<gene>
    <name evidence="2" type="primary">ND2</name>
</gene>
<name>A3QRI1_MICSE</name>
<feature type="transmembrane region" description="Helical" evidence="1">
    <location>
        <begin position="188"/>
        <end position="209"/>
    </location>
</feature>
<protein>
    <submittedName>
        <fullName evidence="2">NADH dehydrogenase subunit 2</fullName>
    </submittedName>
</protein>
<reference evidence="2" key="2">
    <citation type="journal article" date="2007" name="BMC Evol. Biol.">
        <title>A common origin of complex life cycles in parasitic flatworms: evidence from the complete mitochondrial genome of Microcotyle sebastis (Monogenea: Platyhelminthes).</title>
        <authorList>
            <person name="Park J.K."/>
            <person name="Kim K.H."/>
            <person name="Kang S."/>
            <person name="Kim W."/>
            <person name="Eom K.S."/>
            <person name="Littlewood D.T."/>
        </authorList>
    </citation>
    <scope>NUCLEOTIDE SEQUENCE</scope>
</reference>
<evidence type="ECO:0000313" key="2">
    <source>
        <dbReference type="EMBL" id="ABF18668.1"/>
    </source>
</evidence>
<dbReference type="EMBL" id="DQ412044">
    <property type="protein sequence ID" value="ABF18668.1"/>
    <property type="molecule type" value="Genomic_DNA"/>
</dbReference>
<accession>A3QRI1</accession>
<feature type="transmembrane region" description="Helical" evidence="1">
    <location>
        <begin position="163"/>
        <end position="181"/>
    </location>
</feature>
<keyword evidence="1" id="KW-0472">Membrane</keyword>
<feature type="transmembrane region" description="Helical" evidence="1">
    <location>
        <begin position="6"/>
        <end position="23"/>
    </location>
</feature>
<keyword evidence="1" id="KW-1133">Transmembrane helix</keyword>
<feature type="transmembrane region" description="Helical" evidence="1">
    <location>
        <begin position="60"/>
        <end position="79"/>
    </location>
</feature>
<keyword evidence="1" id="KW-0812">Transmembrane</keyword>
<geneLocation type="mitochondrion" evidence="2"/>
<evidence type="ECO:0000256" key="1">
    <source>
        <dbReference type="SAM" id="Phobius"/>
    </source>
</evidence>
<organism evidence="2">
    <name type="scientific">Microcotyle sebastis</name>
    <name type="common">Parasitic monogenean flatworm</name>
    <dbReference type="NCBI Taxonomy" id="116890"/>
    <lineage>
        <taxon>Eukaryota</taxon>
        <taxon>Metazoa</taxon>
        <taxon>Spiralia</taxon>
        <taxon>Lophotrochozoa</taxon>
        <taxon>Platyhelminthes</taxon>
        <taxon>Monogenea</taxon>
        <taxon>Polyopisthocotylea</taxon>
        <taxon>Mazocraeidea</taxon>
        <taxon>Microcotylidae</taxon>
        <taxon>Microcotyle</taxon>
    </lineage>
</organism>
<proteinExistence type="predicted"/>
<feature type="transmembrane region" description="Helical" evidence="1">
    <location>
        <begin position="251"/>
        <end position="270"/>
    </location>
</feature>
<keyword evidence="2" id="KW-0496">Mitochondrion</keyword>
<dbReference type="AlphaFoldDB" id="A3QRI1"/>
<reference evidence="2" key="1">
    <citation type="submission" date="2006-02" db="EMBL/GenBank/DDBJ databases">
        <authorList>
            <person name="Park J.-K."/>
            <person name="Kim K.-H."/>
            <person name="Kang S.-H."/>
            <person name="Eom K.S."/>
            <person name="Cummings M.P."/>
        </authorList>
    </citation>
    <scope>NUCLEOTIDE SEQUENCE</scope>
</reference>
<feature type="transmembrane region" description="Helical" evidence="1">
    <location>
        <begin position="224"/>
        <end position="244"/>
    </location>
</feature>
<sequence length="297" mass="34273">MLNSVNVLLVWLFSLLCFFMSLINNSTATTLFLLECLAMLVIPLTCYSNNGLGHTKFNSIALFFVVSSLSGLVFLYSLIFNMFETIFYVLLLKFGLFPFCWWIYGVYSGIGLWLLVYLNTVFKAPIIWLTGLGGISLDSTVLLILFLTVFYCSYMLLSQTSGWYTFLASSSIMTSSVYLLLLNNVSQILFFAIFFVGWLYLFMYIYLLFSHNFYEKENLSINEAYSYSFFTLFMALPFSVTAIYKLINVYGIILLNSLGFIILWLVYQIIEQLWLLNFFFNNNSINVTSEVINSRLV</sequence>